<dbReference type="InterPro" id="IPR023753">
    <property type="entry name" value="FAD/NAD-binding_dom"/>
</dbReference>
<name>A0ABP4ND57_9ACTN</name>
<keyword evidence="3" id="KW-0285">Flavoprotein</keyword>
<dbReference type="PRINTS" id="PR00411">
    <property type="entry name" value="PNDRDTASEI"/>
</dbReference>
<comment type="cofactor">
    <cofactor evidence="1">
        <name>FAD</name>
        <dbReference type="ChEBI" id="CHEBI:57692"/>
    </cofactor>
</comment>
<evidence type="ECO:0000256" key="2">
    <source>
        <dbReference type="ARBA" id="ARBA00005272"/>
    </source>
</evidence>
<sequence>MQQHRIIVLGAGYAGAIAAGRLAKRLRREDVAITLVNAEPDFVERVRMHQLATGQTLKPRPFSAMLAGTGVQLRIAKVTAVDVERRTVTAGGEELGYDTLVYALGSGWNAQGVPGTAEHAHELASRSGALRLRDRLARLDAGQPVVVVGGGLTGLEAATEIAEARPDLEVALAARGELGDWLSDKGRTHLRKVAARLGITVHEHTAVARVEADAVVTADGRTIPAAVTVWTAGFAVHPIAQASGLEVTDTGRIVVDGTMRSVSHPEVYAVGDAAFAMGAGDKPLRMSCASGTPMAWQAADAIAARLTGGKLPNVPLRYFNQCISLGRKEGLIQYVTADDRAVSAVLTGRLAAVYKELICKGAAWGVANPTLGMPTRRHPVTVESTVGATA</sequence>
<proteinExistence type="inferred from homology"/>
<protein>
    <submittedName>
        <fullName evidence="7">FAD-dependent oxidoreductase</fullName>
    </submittedName>
</protein>
<comment type="similarity">
    <text evidence="2">Belongs to the NADH dehydrogenase family.</text>
</comment>
<dbReference type="PRINTS" id="PR00368">
    <property type="entry name" value="FADPNR"/>
</dbReference>
<dbReference type="Gene3D" id="3.50.50.100">
    <property type="match status" value="1"/>
</dbReference>
<dbReference type="InterPro" id="IPR036188">
    <property type="entry name" value="FAD/NAD-bd_sf"/>
</dbReference>
<accession>A0ABP4ND57</accession>
<dbReference type="RefSeq" id="WP_344511274.1">
    <property type="nucleotide sequence ID" value="NZ_BAAAQD010000027.1"/>
</dbReference>
<dbReference type="SUPFAM" id="SSF51905">
    <property type="entry name" value="FAD/NAD(P)-binding domain"/>
    <property type="match status" value="1"/>
</dbReference>
<dbReference type="InterPro" id="IPR051169">
    <property type="entry name" value="NADH-Q_oxidoreductase"/>
</dbReference>
<reference evidence="8" key="1">
    <citation type="journal article" date="2019" name="Int. J. Syst. Evol. Microbiol.">
        <title>The Global Catalogue of Microorganisms (GCM) 10K type strain sequencing project: providing services to taxonomists for standard genome sequencing and annotation.</title>
        <authorList>
            <consortium name="The Broad Institute Genomics Platform"/>
            <consortium name="The Broad Institute Genome Sequencing Center for Infectious Disease"/>
            <person name="Wu L."/>
            <person name="Ma J."/>
        </authorList>
    </citation>
    <scope>NUCLEOTIDE SEQUENCE [LARGE SCALE GENOMIC DNA]</scope>
    <source>
        <strain evidence="8">JCM 15933</strain>
    </source>
</reference>
<dbReference type="EMBL" id="BAAAQD010000027">
    <property type="protein sequence ID" value="GAA1558643.1"/>
    <property type="molecule type" value="Genomic_DNA"/>
</dbReference>
<evidence type="ECO:0000313" key="8">
    <source>
        <dbReference type="Proteomes" id="UP001501470"/>
    </source>
</evidence>
<evidence type="ECO:0000259" key="6">
    <source>
        <dbReference type="Pfam" id="PF07992"/>
    </source>
</evidence>
<evidence type="ECO:0000256" key="1">
    <source>
        <dbReference type="ARBA" id="ARBA00001974"/>
    </source>
</evidence>
<dbReference type="Pfam" id="PF07992">
    <property type="entry name" value="Pyr_redox_2"/>
    <property type="match status" value="1"/>
</dbReference>
<dbReference type="Proteomes" id="UP001501470">
    <property type="component" value="Unassembled WGS sequence"/>
</dbReference>
<evidence type="ECO:0000313" key="7">
    <source>
        <dbReference type="EMBL" id="GAA1558643.1"/>
    </source>
</evidence>
<evidence type="ECO:0000256" key="4">
    <source>
        <dbReference type="ARBA" id="ARBA00022827"/>
    </source>
</evidence>
<dbReference type="PANTHER" id="PTHR42913:SF3">
    <property type="entry name" value="64 KDA MITOCHONDRIAL NADH DEHYDROGENASE (EUROFUNG)"/>
    <property type="match status" value="1"/>
</dbReference>
<keyword evidence="5" id="KW-0560">Oxidoreductase</keyword>
<feature type="domain" description="FAD/NAD(P)-binding" evidence="6">
    <location>
        <begin position="5"/>
        <end position="299"/>
    </location>
</feature>
<keyword evidence="8" id="KW-1185">Reference proteome</keyword>
<gene>
    <name evidence="7" type="ORF">GCM10009827_094530</name>
</gene>
<evidence type="ECO:0000256" key="3">
    <source>
        <dbReference type="ARBA" id="ARBA00022630"/>
    </source>
</evidence>
<dbReference type="PANTHER" id="PTHR42913">
    <property type="entry name" value="APOPTOSIS-INDUCING FACTOR 1"/>
    <property type="match status" value="1"/>
</dbReference>
<organism evidence="7 8">
    <name type="scientific">Dactylosporangium maewongense</name>
    <dbReference type="NCBI Taxonomy" id="634393"/>
    <lineage>
        <taxon>Bacteria</taxon>
        <taxon>Bacillati</taxon>
        <taxon>Actinomycetota</taxon>
        <taxon>Actinomycetes</taxon>
        <taxon>Micromonosporales</taxon>
        <taxon>Micromonosporaceae</taxon>
        <taxon>Dactylosporangium</taxon>
    </lineage>
</organism>
<comment type="caution">
    <text evidence="7">The sequence shown here is derived from an EMBL/GenBank/DDBJ whole genome shotgun (WGS) entry which is preliminary data.</text>
</comment>
<evidence type="ECO:0000256" key="5">
    <source>
        <dbReference type="ARBA" id="ARBA00023002"/>
    </source>
</evidence>
<keyword evidence="4" id="KW-0274">FAD</keyword>